<organism evidence="3 4">
    <name type="scientific">Heliocybe sulcata</name>
    <dbReference type="NCBI Taxonomy" id="5364"/>
    <lineage>
        <taxon>Eukaryota</taxon>
        <taxon>Fungi</taxon>
        <taxon>Dikarya</taxon>
        <taxon>Basidiomycota</taxon>
        <taxon>Agaricomycotina</taxon>
        <taxon>Agaricomycetes</taxon>
        <taxon>Gloeophyllales</taxon>
        <taxon>Gloeophyllaceae</taxon>
        <taxon>Heliocybe</taxon>
    </lineage>
</organism>
<reference evidence="3 4" key="1">
    <citation type="journal article" date="2019" name="Nat. Ecol. Evol.">
        <title>Megaphylogeny resolves global patterns of mushroom evolution.</title>
        <authorList>
            <person name="Varga T."/>
            <person name="Krizsan K."/>
            <person name="Foldi C."/>
            <person name="Dima B."/>
            <person name="Sanchez-Garcia M."/>
            <person name="Sanchez-Ramirez S."/>
            <person name="Szollosi G.J."/>
            <person name="Szarkandi J.G."/>
            <person name="Papp V."/>
            <person name="Albert L."/>
            <person name="Andreopoulos W."/>
            <person name="Angelini C."/>
            <person name="Antonin V."/>
            <person name="Barry K.W."/>
            <person name="Bougher N.L."/>
            <person name="Buchanan P."/>
            <person name="Buyck B."/>
            <person name="Bense V."/>
            <person name="Catcheside P."/>
            <person name="Chovatia M."/>
            <person name="Cooper J."/>
            <person name="Damon W."/>
            <person name="Desjardin D."/>
            <person name="Finy P."/>
            <person name="Geml J."/>
            <person name="Haridas S."/>
            <person name="Hughes K."/>
            <person name="Justo A."/>
            <person name="Karasinski D."/>
            <person name="Kautmanova I."/>
            <person name="Kiss B."/>
            <person name="Kocsube S."/>
            <person name="Kotiranta H."/>
            <person name="LaButti K.M."/>
            <person name="Lechner B.E."/>
            <person name="Liimatainen K."/>
            <person name="Lipzen A."/>
            <person name="Lukacs Z."/>
            <person name="Mihaltcheva S."/>
            <person name="Morgado L.N."/>
            <person name="Niskanen T."/>
            <person name="Noordeloos M.E."/>
            <person name="Ohm R.A."/>
            <person name="Ortiz-Santana B."/>
            <person name="Ovrebo C."/>
            <person name="Racz N."/>
            <person name="Riley R."/>
            <person name="Savchenko A."/>
            <person name="Shiryaev A."/>
            <person name="Soop K."/>
            <person name="Spirin V."/>
            <person name="Szebenyi C."/>
            <person name="Tomsovsky M."/>
            <person name="Tulloss R.E."/>
            <person name="Uehling J."/>
            <person name="Grigoriev I.V."/>
            <person name="Vagvolgyi C."/>
            <person name="Papp T."/>
            <person name="Martin F.M."/>
            <person name="Miettinen O."/>
            <person name="Hibbett D.S."/>
            <person name="Nagy L.G."/>
        </authorList>
    </citation>
    <scope>NUCLEOTIDE SEQUENCE [LARGE SCALE GENOMIC DNA]</scope>
    <source>
        <strain evidence="3 4">OMC1185</strain>
    </source>
</reference>
<dbReference type="Pfam" id="PF00266">
    <property type="entry name" value="Aminotran_5"/>
    <property type="match status" value="1"/>
</dbReference>
<dbReference type="SUPFAM" id="SSF53383">
    <property type="entry name" value="PLP-dependent transferases"/>
    <property type="match status" value="1"/>
</dbReference>
<dbReference type="InterPro" id="IPR000192">
    <property type="entry name" value="Aminotrans_V_dom"/>
</dbReference>
<dbReference type="AlphaFoldDB" id="A0A5C3MXM9"/>
<keyword evidence="3" id="KW-0808">Transferase</keyword>
<keyword evidence="1" id="KW-0663">Pyridoxal phosphate</keyword>
<dbReference type="PANTHER" id="PTHR43092:SF2">
    <property type="entry name" value="HERCYNYLCYSTEINE SULFOXIDE LYASE"/>
    <property type="match status" value="1"/>
</dbReference>
<dbReference type="STRING" id="5364.A0A5C3MXM9"/>
<name>A0A5C3MXM9_9AGAM</name>
<dbReference type="OrthoDB" id="5978656at2759"/>
<evidence type="ECO:0000259" key="2">
    <source>
        <dbReference type="Pfam" id="PF00266"/>
    </source>
</evidence>
<accession>A0A5C3MXM9</accession>
<proteinExistence type="predicted"/>
<evidence type="ECO:0000256" key="1">
    <source>
        <dbReference type="ARBA" id="ARBA00022898"/>
    </source>
</evidence>
<keyword evidence="4" id="KW-1185">Reference proteome</keyword>
<dbReference type="Gene3D" id="3.40.640.10">
    <property type="entry name" value="Type I PLP-dependent aspartate aminotransferase-like (Major domain)"/>
    <property type="match status" value="1"/>
</dbReference>
<dbReference type="Proteomes" id="UP000305948">
    <property type="component" value="Unassembled WGS sequence"/>
</dbReference>
<evidence type="ECO:0000313" key="3">
    <source>
        <dbReference type="EMBL" id="TFK49642.1"/>
    </source>
</evidence>
<sequence>MQGAIARSLPRRINFDPSTFSPKMSSITEPEEAKCHTYDPQSQPPKFGRAMRKYFGFEQGYVNLNHGAYGSQPLPVAAECAKISAEIEGCPDRFMRLTYQARLERSRLLVANLIGAEVDECVLVPNATHGLNTILRNFEWHEGDIIVGATTTYGAIAKTIQYLCDIPPHPTMSTFSIQFPTTHAEIVANWKAHLSSIVASAAAVSEKSKVVAVIDGIISVPGARLPWKEMIKVCREQGVWSVIDAAHMIGQEVDINLSEVQPDFWVSNCHKWLFAKRSCSVLYVPKRNQHIIKSSIPTSHEYVSPTCGNFVGQHEWTGTIDFVPYLSIPAALEFRNWIGGEHKINEYCHQLALSGGKRLAEILGTSVMDNEKGELTANMVNVGLPLDGVPATLEVDGFLKAQLLLEWNCYAAHYVHGGKWWARCSAQVWSEMSDFEYLGKAFTEICKQAKEKFSKN</sequence>
<dbReference type="EMBL" id="ML213515">
    <property type="protein sequence ID" value="TFK49642.1"/>
    <property type="molecule type" value="Genomic_DNA"/>
</dbReference>
<feature type="domain" description="Aminotransferase class V" evidence="2">
    <location>
        <begin position="100"/>
        <end position="383"/>
    </location>
</feature>
<protein>
    <submittedName>
        <fullName evidence="3">PLP-dependent transferase</fullName>
    </submittedName>
</protein>
<dbReference type="GO" id="GO:0016740">
    <property type="term" value="F:transferase activity"/>
    <property type="evidence" value="ECO:0007669"/>
    <property type="project" value="UniProtKB-KW"/>
</dbReference>
<evidence type="ECO:0000313" key="4">
    <source>
        <dbReference type="Proteomes" id="UP000305948"/>
    </source>
</evidence>
<dbReference type="InterPro" id="IPR015421">
    <property type="entry name" value="PyrdxlP-dep_Trfase_major"/>
</dbReference>
<dbReference type="InterPro" id="IPR015424">
    <property type="entry name" value="PyrdxlP-dep_Trfase"/>
</dbReference>
<gene>
    <name evidence="3" type="ORF">OE88DRAFT_1662200</name>
</gene>
<dbReference type="PANTHER" id="PTHR43092">
    <property type="entry name" value="L-CYSTEINE DESULFHYDRASE"/>
    <property type="match status" value="1"/>
</dbReference>